<name>A0A5K7XG13_9BACT</name>
<dbReference type="Pfam" id="PF07589">
    <property type="entry name" value="PEP-CTERM"/>
    <property type="match status" value="1"/>
</dbReference>
<dbReference type="AlphaFoldDB" id="A0A5K7XG13"/>
<feature type="chain" id="PRO_5025037532" description="Ice-binding protein C-terminal domain-containing protein" evidence="1">
    <location>
        <begin position="25"/>
        <end position="631"/>
    </location>
</feature>
<reference evidence="4" key="1">
    <citation type="submission" date="2019-10" db="EMBL/GenBank/DDBJ databases">
        <title>Lacipirellula parvula gen. nov., sp. nov., representing a lineage of planctomycetes widespread in freshwater anoxic habitats, and description of the family Lacipirellulaceae.</title>
        <authorList>
            <person name="Dedysh S.N."/>
            <person name="Kulichevskaya I.S."/>
            <person name="Beletsky A.V."/>
            <person name="Rakitin A.L."/>
            <person name="Mardanov A.V."/>
            <person name="Ivanova A.A."/>
            <person name="Saltykova V.X."/>
            <person name="Rijpstra W.I.C."/>
            <person name="Sinninghe Damste J.S."/>
            <person name="Ravin N.V."/>
        </authorList>
    </citation>
    <scope>NUCLEOTIDE SEQUENCE [LARGE SCALE GENOMIC DNA]</scope>
    <source>
        <strain evidence="4">PX69</strain>
    </source>
</reference>
<keyword evidence="4" id="KW-1185">Reference proteome</keyword>
<proteinExistence type="predicted"/>
<evidence type="ECO:0000313" key="3">
    <source>
        <dbReference type="EMBL" id="BBO33821.1"/>
    </source>
</evidence>
<evidence type="ECO:0000313" key="4">
    <source>
        <dbReference type="Proteomes" id="UP000326837"/>
    </source>
</evidence>
<dbReference type="InterPro" id="IPR013424">
    <property type="entry name" value="Ice-binding_C"/>
</dbReference>
<feature type="signal peptide" evidence="1">
    <location>
        <begin position="1"/>
        <end position="24"/>
    </location>
</feature>
<gene>
    <name evidence="3" type="ORF">PLANPX_3433</name>
</gene>
<feature type="domain" description="Ice-binding protein C-terminal" evidence="2">
    <location>
        <begin position="602"/>
        <end position="625"/>
    </location>
</feature>
<protein>
    <recommendedName>
        <fullName evidence="2">Ice-binding protein C-terminal domain-containing protein</fullName>
    </recommendedName>
</protein>
<evidence type="ECO:0000259" key="2">
    <source>
        <dbReference type="Pfam" id="PF07589"/>
    </source>
</evidence>
<organism evidence="3 4">
    <name type="scientific">Lacipirellula parvula</name>
    <dbReference type="NCBI Taxonomy" id="2650471"/>
    <lineage>
        <taxon>Bacteria</taxon>
        <taxon>Pseudomonadati</taxon>
        <taxon>Planctomycetota</taxon>
        <taxon>Planctomycetia</taxon>
        <taxon>Pirellulales</taxon>
        <taxon>Lacipirellulaceae</taxon>
        <taxon>Lacipirellula</taxon>
    </lineage>
</organism>
<evidence type="ECO:0000256" key="1">
    <source>
        <dbReference type="SAM" id="SignalP"/>
    </source>
</evidence>
<keyword evidence="1" id="KW-0732">Signal</keyword>
<dbReference type="RefSeq" id="WP_152099512.1">
    <property type="nucleotide sequence ID" value="NZ_AP021861.1"/>
</dbReference>
<accession>A0A5K7XG13</accession>
<dbReference type="Proteomes" id="UP000326837">
    <property type="component" value="Chromosome"/>
</dbReference>
<sequence>MNYCTRISLIALLLCVGWGRTAIGQEGTANSWVGTNGDWAVGSNWSAGELPDGVGFDEYASISNGGTANVTSPIPFQPGQVILAIEDGSTGSVVIGNGGTLTTVDRPATSGEFNVGYAATGTGNLTVQPGGTLNIATNLYLTGAPASSITLGGAGAGVTAVNIGFAANFGRNLRVIGPNVNLSALSVNFQAESTFTAQITGATHSALKSTNVANLGGKLKLEFSGVTPTLGSSWNLIDASSFAGQFSSIDASAAPALPFGQVYEFNTVAGGGSTNGMYGRVSVAQKLVLNVNRSTGAVSMATGPGTVSIDGYAIKSAQGSLSPAGWNSLQAQGVSDWRRSPQVGTSKQLIELKPTGSTAITSATPRALGNAFAYPAATQFGVEWEDLTFEYYTPDGKVTQGLINYTGTKRHNNLVLVVDPATGNAQVLNQSNLSVNIDGYKITSTSGSLLPANGKWLSLDDDNRLGGDWRESNASVNQLAELKPTGSSQMAGGATFLSMGQMFKTVGAGGTQDLVFEYLFPGESAFRQGVVVYGTLTTPSLAADFNHDNTVNGLDLTVWKGAFGTGAGGDADGDNDSDGADFLIWQRQFGQSVTPSTTTAAAVPEPATLALLGLGAIGLAVCSRRSGGESH</sequence>
<dbReference type="NCBIfam" id="TIGR02595">
    <property type="entry name" value="PEP_CTERM"/>
    <property type="match status" value="1"/>
</dbReference>
<dbReference type="KEGG" id="lpav:PLANPX_3433"/>
<dbReference type="EMBL" id="AP021861">
    <property type="protein sequence ID" value="BBO33821.1"/>
    <property type="molecule type" value="Genomic_DNA"/>
</dbReference>